<name>A0A182XYH3_ANOST</name>
<dbReference type="Proteomes" id="UP000076408">
    <property type="component" value="Unassembled WGS sequence"/>
</dbReference>
<dbReference type="OMA" id="CESHESG"/>
<evidence type="ECO:0000313" key="2">
    <source>
        <dbReference type="Proteomes" id="UP000076408"/>
    </source>
</evidence>
<dbReference type="VEuPathDB" id="VectorBase:ASTEI20_034307"/>
<proteinExistence type="predicted"/>
<reference evidence="1" key="2">
    <citation type="submission" date="2020-05" db="UniProtKB">
        <authorList>
            <consortium name="EnsemblMetazoa"/>
        </authorList>
    </citation>
    <scope>IDENTIFICATION</scope>
    <source>
        <strain evidence="1">Indian</strain>
    </source>
</reference>
<protein>
    <submittedName>
        <fullName evidence="1">Uncharacterized protein</fullName>
    </submittedName>
</protein>
<dbReference type="VEuPathDB" id="VectorBase:ASTEI01259"/>
<dbReference type="EnsemblMetazoa" id="ASTEI01259-RA">
    <property type="protein sequence ID" value="ASTEI01259-PA"/>
    <property type="gene ID" value="ASTEI01259"/>
</dbReference>
<keyword evidence="2" id="KW-1185">Reference proteome</keyword>
<dbReference type="AlphaFoldDB" id="A0A182XYH3"/>
<evidence type="ECO:0000313" key="1">
    <source>
        <dbReference type="EnsemblMetazoa" id="ASTEI01259-PA"/>
    </source>
</evidence>
<organism evidence="1 2">
    <name type="scientific">Anopheles stephensi</name>
    <name type="common">Indo-Pakistan malaria mosquito</name>
    <dbReference type="NCBI Taxonomy" id="30069"/>
    <lineage>
        <taxon>Eukaryota</taxon>
        <taxon>Metazoa</taxon>
        <taxon>Ecdysozoa</taxon>
        <taxon>Arthropoda</taxon>
        <taxon>Hexapoda</taxon>
        <taxon>Insecta</taxon>
        <taxon>Pterygota</taxon>
        <taxon>Neoptera</taxon>
        <taxon>Endopterygota</taxon>
        <taxon>Diptera</taxon>
        <taxon>Nematocera</taxon>
        <taxon>Culicoidea</taxon>
        <taxon>Culicidae</taxon>
        <taxon>Anophelinae</taxon>
        <taxon>Anopheles</taxon>
    </lineage>
</organism>
<sequence>MESLRYICWMFCLVQIATVKGRPDFGTSFQFSASSTIGRISGEISSLFATIDDTLNFMISGAIPDSAMKRELMAAFTEDFSISAKAITDLLQEAASSTSSMDTTLSTVRTAYNNFTTYYNANANSFLQSTSQSFGNYLTTELYSGLEHFMQGISPLSTALGMLQTSLESASVAEDVPSERFRMLVRALRLLKAHVLLMVYSFQRVGVNLQTADTFYATFKQHQQQLPAEFIAETVAFSAELSTMEEAVEAKLSGVEESFNYTVTQIETELTGDVQNQVGFMQFQTALKTFASLRSSFVKNLKESIVVGSTAYRASVAALVSQTFYFDSSVPLDSAALDLVTLLIQSNVFDKVCYNKFAALVADLPTLGPIRLAECLNTEVPRLRKLEAMIETYGLMVSYDDKDLWHNLRPCRSEFAASSCISEVGVFYPRLEAARDDDGETWAGNFFTAALSASLHRIGLCFLKTNFFTFQRQVPTFKRNIASCFSGL</sequence>
<accession>A0A182XYH3</accession>
<dbReference type="VEuPathDB" id="VectorBase:ASTE004436"/>
<reference evidence="2" key="1">
    <citation type="journal article" date="2014" name="Genome Biol.">
        <title>Genome analysis of a major urban malaria vector mosquito, Anopheles stephensi.</title>
        <authorList>
            <person name="Jiang X."/>
            <person name="Peery A."/>
            <person name="Hall A.B."/>
            <person name="Sharma A."/>
            <person name="Chen X.G."/>
            <person name="Waterhouse R.M."/>
            <person name="Komissarov A."/>
            <person name="Riehle M.M."/>
            <person name="Shouche Y."/>
            <person name="Sharakhova M.V."/>
            <person name="Lawson D."/>
            <person name="Pakpour N."/>
            <person name="Arensburger P."/>
            <person name="Davidson V.L."/>
            <person name="Eiglmeier K."/>
            <person name="Emrich S."/>
            <person name="George P."/>
            <person name="Kennedy R.C."/>
            <person name="Mane S.P."/>
            <person name="Maslen G."/>
            <person name="Oringanje C."/>
            <person name="Qi Y."/>
            <person name="Settlage R."/>
            <person name="Tojo M."/>
            <person name="Tubio J.M."/>
            <person name="Unger M.F."/>
            <person name="Wang B."/>
            <person name="Vernick K.D."/>
            <person name="Ribeiro J.M."/>
            <person name="James A.A."/>
            <person name="Michel K."/>
            <person name="Riehle M.A."/>
            <person name="Luckhart S."/>
            <person name="Sharakhov I.V."/>
            <person name="Tu Z."/>
        </authorList>
    </citation>
    <scope>NUCLEOTIDE SEQUENCE [LARGE SCALE GENOMIC DNA]</scope>
    <source>
        <strain evidence="2">Indian</strain>
    </source>
</reference>